<evidence type="ECO:0008006" key="4">
    <source>
        <dbReference type="Google" id="ProtNLM"/>
    </source>
</evidence>
<dbReference type="Proteomes" id="UP000326903">
    <property type="component" value="Unassembled WGS sequence"/>
</dbReference>
<name>A0A5J5IKK4_9BACT</name>
<protein>
    <recommendedName>
        <fullName evidence="4">Lipoprotein</fullName>
    </recommendedName>
</protein>
<proteinExistence type="predicted"/>
<dbReference type="RefSeq" id="WP_150412627.1">
    <property type="nucleotide sequence ID" value="NZ_VYQF01000001.1"/>
</dbReference>
<dbReference type="AlphaFoldDB" id="A0A5J5IKK4"/>
<keyword evidence="1" id="KW-0732">Signal</keyword>
<evidence type="ECO:0000256" key="1">
    <source>
        <dbReference type="SAM" id="SignalP"/>
    </source>
</evidence>
<organism evidence="2 3">
    <name type="scientific">Ginsengibacter hankyongi</name>
    <dbReference type="NCBI Taxonomy" id="2607284"/>
    <lineage>
        <taxon>Bacteria</taxon>
        <taxon>Pseudomonadati</taxon>
        <taxon>Bacteroidota</taxon>
        <taxon>Chitinophagia</taxon>
        <taxon>Chitinophagales</taxon>
        <taxon>Chitinophagaceae</taxon>
        <taxon>Ginsengibacter</taxon>
    </lineage>
</organism>
<reference evidence="2 3" key="1">
    <citation type="submission" date="2019-09" db="EMBL/GenBank/DDBJ databases">
        <title>Draft genome sequence of Ginsengibacter sp. BR5-29.</title>
        <authorList>
            <person name="Im W.-T."/>
        </authorList>
    </citation>
    <scope>NUCLEOTIDE SEQUENCE [LARGE SCALE GENOMIC DNA]</scope>
    <source>
        <strain evidence="2 3">BR5-29</strain>
    </source>
</reference>
<comment type="caution">
    <text evidence="2">The sequence shown here is derived from an EMBL/GenBank/DDBJ whole genome shotgun (WGS) entry which is preliminary data.</text>
</comment>
<evidence type="ECO:0000313" key="2">
    <source>
        <dbReference type="EMBL" id="KAA9040567.1"/>
    </source>
</evidence>
<feature type="signal peptide" evidence="1">
    <location>
        <begin position="1"/>
        <end position="34"/>
    </location>
</feature>
<evidence type="ECO:0000313" key="3">
    <source>
        <dbReference type="Proteomes" id="UP000326903"/>
    </source>
</evidence>
<gene>
    <name evidence="2" type="ORF">FW778_00545</name>
</gene>
<sequence>MPNANFSSFQKMLFSHRKLFSLVIILGACCILQACNSGNNKQINRTDTTSRVSTDTSIPSKSFLSKICIESNLHILYASTPDMVKLYRRLHVQRTEKIIFQIYWQNGVFSLAAFEGKKEQEGNTDFGNNRAPLILQVSSEFPGTGVFDMNGINVLLSDQELNSKNDQHSNNDDIANLHNYLTGSTPPPANFITFTPSIVPLSPNIYTIQYVLGYTNKEPSRSPWEKNKPFFMNYPAIPGVSPTNPTPPRNSY</sequence>
<accession>A0A5J5IKK4</accession>
<dbReference type="EMBL" id="VYQF01000001">
    <property type="protein sequence ID" value="KAA9040567.1"/>
    <property type="molecule type" value="Genomic_DNA"/>
</dbReference>
<feature type="chain" id="PRO_5023822184" description="Lipoprotein" evidence="1">
    <location>
        <begin position="35"/>
        <end position="252"/>
    </location>
</feature>
<keyword evidence="3" id="KW-1185">Reference proteome</keyword>